<evidence type="ECO:0000259" key="2">
    <source>
        <dbReference type="Pfam" id="PF13843"/>
    </source>
</evidence>
<dbReference type="AlphaFoldDB" id="A0A4Y2E0R7"/>
<organism evidence="3 4">
    <name type="scientific">Araneus ventricosus</name>
    <name type="common">Orbweaver spider</name>
    <name type="synonym">Epeira ventricosa</name>
    <dbReference type="NCBI Taxonomy" id="182803"/>
    <lineage>
        <taxon>Eukaryota</taxon>
        <taxon>Metazoa</taxon>
        <taxon>Ecdysozoa</taxon>
        <taxon>Arthropoda</taxon>
        <taxon>Chelicerata</taxon>
        <taxon>Arachnida</taxon>
        <taxon>Araneae</taxon>
        <taxon>Araneomorphae</taxon>
        <taxon>Entelegynae</taxon>
        <taxon>Araneoidea</taxon>
        <taxon>Araneidae</taxon>
        <taxon>Araneus</taxon>
    </lineage>
</organism>
<protein>
    <recommendedName>
        <fullName evidence="2">PiggyBac transposable element-derived protein domain-containing protein</fullName>
    </recommendedName>
</protein>
<keyword evidence="4" id="KW-1185">Reference proteome</keyword>
<proteinExistence type="predicted"/>
<feature type="compositionally biased region" description="Acidic residues" evidence="1">
    <location>
        <begin position="28"/>
        <end position="37"/>
    </location>
</feature>
<dbReference type="EMBL" id="BGPR01000469">
    <property type="protein sequence ID" value="GBM21916.1"/>
    <property type="molecule type" value="Genomic_DNA"/>
</dbReference>
<evidence type="ECO:0000313" key="3">
    <source>
        <dbReference type="EMBL" id="GBM21916.1"/>
    </source>
</evidence>
<feature type="domain" description="PiggyBac transposable element-derived protein" evidence="2">
    <location>
        <begin position="106"/>
        <end position="346"/>
    </location>
</feature>
<dbReference type="Proteomes" id="UP000499080">
    <property type="component" value="Unassembled WGS sequence"/>
</dbReference>
<reference evidence="3 4" key="1">
    <citation type="journal article" date="2019" name="Sci. Rep.">
        <title>Orb-weaving spider Araneus ventricosus genome elucidates the spidroin gene catalogue.</title>
        <authorList>
            <person name="Kono N."/>
            <person name="Nakamura H."/>
            <person name="Ohtoshi R."/>
            <person name="Moran D.A.P."/>
            <person name="Shinohara A."/>
            <person name="Yoshida Y."/>
            <person name="Fujiwara M."/>
            <person name="Mori M."/>
            <person name="Tomita M."/>
            <person name="Arakawa K."/>
        </authorList>
    </citation>
    <scope>NUCLEOTIDE SEQUENCE [LARGE SCALE GENOMIC DNA]</scope>
</reference>
<evidence type="ECO:0000256" key="1">
    <source>
        <dbReference type="SAM" id="MobiDB-lite"/>
    </source>
</evidence>
<dbReference type="InterPro" id="IPR029526">
    <property type="entry name" value="PGBD"/>
</dbReference>
<evidence type="ECO:0000313" key="4">
    <source>
        <dbReference type="Proteomes" id="UP000499080"/>
    </source>
</evidence>
<dbReference type="Pfam" id="PF13843">
    <property type="entry name" value="DDE_Tnp_1_7"/>
    <property type="match status" value="1"/>
</dbReference>
<comment type="caution">
    <text evidence="3">The sequence shown here is derived from an EMBL/GenBank/DDBJ whole genome shotgun (WGS) entry which is preliminary data.</text>
</comment>
<name>A0A4Y2E0R7_ARAVE</name>
<feature type="region of interest" description="Disordered" evidence="1">
    <location>
        <begin position="23"/>
        <end position="62"/>
    </location>
</feature>
<feature type="compositionally biased region" description="Low complexity" evidence="1">
    <location>
        <begin position="38"/>
        <end position="47"/>
    </location>
</feature>
<gene>
    <name evidence="3" type="ORF">AVEN_11315_1</name>
</gene>
<dbReference type="PANTHER" id="PTHR47272">
    <property type="entry name" value="DDE_TNP_1_7 DOMAIN-CONTAINING PROTEIN"/>
    <property type="match status" value="1"/>
</dbReference>
<dbReference type="OrthoDB" id="6771323at2759"/>
<sequence>MATNRKPRKRVLTQEEIIELLEQSDFSDLSEDSDSDDSYSNLESNSSIRINEDECEDKSEKESAVVDNTKIVTETRKLLWIKKKMPQRGPQMEDDREFNEENEKEPLELFFEYFNLQFWEELSTQTNLYSVQQREHKSVKTTAHELMKLVELFIAMGTLKYPQVRMYWSRELGLPYFVNTMTRFFELRNYLHFADNSTPRDDSDKLWKIRLFLDCVRNKCITLPRPKHISIDEQIPFSGRCQFRQYVSSKPNPLGFKNFILASTEGLVIDFKLYQGKGTVPEADIKEFGLGAGIVKLLTKNVPDEGENTIYTDRYFTSTKCGEYLLSKGKYMIGTIMNNRISHVSKK</sequence>
<accession>A0A4Y2E0R7</accession>